<dbReference type="AlphaFoldDB" id="A0A2Z6P552"/>
<feature type="domain" description="F-box" evidence="1">
    <location>
        <begin position="30"/>
        <end position="65"/>
    </location>
</feature>
<dbReference type="Proteomes" id="UP000242715">
    <property type="component" value="Unassembled WGS sequence"/>
</dbReference>
<dbReference type="EMBL" id="DF974613">
    <property type="protein sequence ID" value="GAU49713.1"/>
    <property type="molecule type" value="Genomic_DNA"/>
</dbReference>
<dbReference type="OrthoDB" id="1848700at2759"/>
<dbReference type="InterPro" id="IPR036047">
    <property type="entry name" value="F-box-like_dom_sf"/>
</dbReference>
<dbReference type="InterPro" id="IPR001810">
    <property type="entry name" value="F-box_dom"/>
</dbReference>
<organism evidence="2 3">
    <name type="scientific">Trifolium subterraneum</name>
    <name type="common">Subterranean clover</name>
    <dbReference type="NCBI Taxonomy" id="3900"/>
    <lineage>
        <taxon>Eukaryota</taxon>
        <taxon>Viridiplantae</taxon>
        <taxon>Streptophyta</taxon>
        <taxon>Embryophyta</taxon>
        <taxon>Tracheophyta</taxon>
        <taxon>Spermatophyta</taxon>
        <taxon>Magnoliopsida</taxon>
        <taxon>eudicotyledons</taxon>
        <taxon>Gunneridae</taxon>
        <taxon>Pentapetalae</taxon>
        <taxon>rosids</taxon>
        <taxon>fabids</taxon>
        <taxon>Fabales</taxon>
        <taxon>Fabaceae</taxon>
        <taxon>Papilionoideae</taxon>
        <taxon>50 kb inversion clade</taxon>
        <taxon>NPAAA clade</taxon>
        <taxon>Hologalegina</taxon>
        <taxon>IRL clade</taxon>
        <taxon>Trifolieae</taxon>
        <taxon>Trifolium</taxon>
    </lineage>
</organism>
<evidence type="ECO:0000259" key="1">
    <source>
        <dbReference type="Pfam" id="PF00646"/>
    </source>
</evidence>
<name>A0A2Z6P552_TRISU</name>
<dbReference type="PANTHER" id="PTHR32212:SF269">
    <property type="entry name" value="F-BOX_RNI_FBD-LIKE DOMAIN PROTEIN"/>
    <property type="match status" value="1"/>
</dbReference>
<gene>
    <name evidence="2" type="ORF">TSUD_407900</name>
</gene>
<dbReference type="SUPFAM" id="SSF81383">
    <property type="entry name" value="F-box domain"/>
    <property type="match status" value="1"/>
</dbReference>
<keyword evidence="3" id="KW-1185">Reference proteome</keyword>
<evidence type="ECO:0000313" key="2">
    <source>
        <dbReference type="EMBL" id="GAU49713.1"/>
    </source>
</evidence>
<sequence length="339" mass="38933">MSNSVDEIMIQSTTKRVKLYESENEDRLRNLHESIILRIMSFLNIKYAVRTCILSTKWKDLWKRLHALIMHSHEFRSLKIFNKFVSKVLSLRDSSIAPEALDFCHDGCIDHRLLKRIVNYVTSHNVQKLGLEVQCDIEQIRHTIFSCQTLTFLKLSVYPRGGFEDKTLFPKSINLPRLTTLHLEHFAFCGSDNNERAEPFSTFNWLNTLVLLQCGVRDTLTLGISSATLVNFKIIFGSSLANVKHVDIDAKMVSMRIEIPQFLLSWLVQFSYTKSLTVTARTLQLMLEAKLQQIKLRKEAAMLRKSFKAGLEPSVPIPNGIVEFLIQNSRSAEVDIVDC</sequence>
<dbReference type="SUPFAM" id="SSF52047">
    <property type="entry name" value="RNI-like"/>
    <property type="match status" value="1"/>
</dbReference>
<proteinExistence type="predicted"/>
<dbReference type="Pfam" id="PF00646">
    <property type="entry name" value="F-box"/>
    <property type="match status" value="1"/>
</dbReference>
<protein>
    <recommendedName>
        <fullName evidence="1">F-box domain-containing protein</fullName>
    </recommendedName>
</protein>
<dbReference type="PANTHER" id="PTHR32212">
    <property type="entry name" value="CYCLIN-LIKE F-BOX"/>
    <property type="match status" value="1"/>
</dbReference>
<accession>A0A2Z6P552</accession>
<evidence type="ECO:0000313" key="3">
    <source>
        <dbReference type="Proteomes" id="UP000242715"/>
    </source>
</evidence>
<reference evidence="3" key="1">
    <citation type="journal article" date="2017" name="Front. Plant Sci.">
        <title>Climate Clever Clovers: New Paradigm to Reduce the Environmental Footprint of Ruminants by Breeding Low Methanogenic Forages Utilizing Haplotype Variation.</title>
        <authorList>
            <person name="Kaur P."/>
            <person name="Appels R."/>
            <person name="Bayer P.E."/>
            <person name="Keeble-Gagnere G."/>
            <person name="Wang J."/>
            <person name="Hirakawa H."/>
            <person name="Shirasawa K."/>
            <person name="Vercoe P."/>
            <person name="Stefanova K."/>
            <person name="Durmic Z."/>
            <person name="Nichols P."/>
            <person name="Revell C."/>
            <person name="Isobe S.N."/>
            <person name="Edwards D."/>
            <person name="Erskine W."/>
        </authorList>
    </citation>
    <scope>NUCLEOTIDE SEQUENCE [LARGE SCALE GENOMIC DNA]</scope>
    <source>
        <strain evidence="3">cv. Daliak</strain>
    </source>
</reference>